<gene>
    <name evidence="2" type="ORF">OCOJLMKI_0084</name>
</gene>
<organism evidence="2 3">
    <name type="scientific">Methylobacterium iners</name>
    <dbReference type="NCBI Taxonomy" id="418707"/>
    <lineage>
        <taxon>Bacteria</taxon>
        <taxon>Pseudomonadati</taxon>
        <taxon>Pseudomonadota</taxon>
        <taxon>Alphaproteobacteria</taxon>
        <taxon>Hyphomicrobiales</taxon>
        <taxon>Methylobacteriaceae</taxon>
        <taxon>Methylobacterium</taxon>
    </lineage>
</organism>
<reference evidence="2" key="2">
    <citation type="submission" date="2021-08" db="EMBL/GenBank/DDBJ databases">
        <authorList>
            <person name="Tani A."/>
            <person name="Ola A."/>
            <person name="Ogura Y."/>
            <person name="Katsura K."/>
            <person name="Hayashi T."/>
        </authorList>
    </citation>
    <scope>NUCLEOTIDE SEQUENCE</scope>
    <source>
        <strain evidence="2">DSM 19015</strain>
    </source>
</reference>
<evidence type="ECO:0000313" key="2">
    <source>
        <dbReference type="EMBL" id="GJD92901.1"/>
    </source>
</evidence>
<reference evidence="2" key="1">
    <citation type="journal article" date="2021" name="Front. Microbiol.">
        <title>Comprehensive Comparative Genomics and Phenotyping of Methylobacterium Species.</title>
        <authorList>
            <person name="Alessa O."/>
            <person name="Ogura Y."/>
            <person name="Fujitani Y."/>
            <person name="Takami H."/>
            <person name="Hayashi T."/>
            <person name="Sahin N."/>
            <person name="Tani A."/>
        </authorList>
    </citation>
    <scope>NUCLEOTIDE SEQUENCE</scope>
    <source>
        <strain evidence="2">DSM 19015</strain>
    </source>
</reference>
<accession>A0ABQ4RQ69</accession>
<evidence type="ECO:0000256" key="1">
    <source>
        <dbReference type="SAM" id="MobiDB-lite"/>
    </source>
</evidence>
<proteinExistence type="predicted"/>
<name>A0ABQ4RQ69_9HYPH</name>
<comment type="caution">
    <text evidence="2">The sequence shown here is derived from an EMBL/GenBank/DDBJ whole genome shotgun (WGS) entry which is preliminary data.</text>
</comment>
<dbReference type="RefSeq" id="WP_238241986.1">
    <property type="nucleotide sequence ID" value="NZ_BPQP01000001.1"/>
</dbReference>
<feature type="region of interest" description="Disordered" evidence="1">
    <location>
        <begin position="77"/>
        <end position="99"/>
    </location>
</feature>
<dbReference type="EMBL" id="BPQP01000001">
    <property type="protein sequence ID" value="GJD92901.1"/>
    <property type="molecule type" value="Genomic_DNA"/>
</dbReference>
<dbReference type="Proteomes" id="UP001055125">
    <property type="component" value="Unassembled WGS sequence"/>
</dbReference>
<protein>
    <submittedName>
        <fullName evidence="2">Uncharacterized protein</fullName>
    </submittedName>
</protein>
<keyword evidence="3" id="KW-1185">Reference proteome</keyword>
<evidence type="ECO:0000313" key="3">
    <source>
        <dbReference type="Proteomes" id="UP001055125"/>
    </source>
</evidence>
<sequence>MTAIYAPRGNTLATIAGSNVPSATFDIVAFAVTVLGPKSDELRALLIWARTKATRGDIGGSIAQFCAEKRWPRSTFEDRRRRASERIAEAKNRADAAGK</sequence>